<dbReference type="PANTHER" id="PTHR48106">
    <property type="entry name" value="QUINONE OXIDOREDUCTASE PIG3-RELATED"/>
    <property type="match status" value="1"/>
</dbReference>
<dbReference type="SUPFAM" id="SSF51735">
    <property type="entry name" value="NAD(P)-binding Rossmann-fold domains"/>
    <property type="match status" value="1"/>
</dbReference>
<dbReference type="Gene3D" id="3.40.50.720">
    <property type="entry name" value="NAD(P)-binding Rossmann-like Domain"/>
    <property type="match status" value="1"/>
</dbReference>
<keyword evidence="1" id="KW-0521">NADP</keyword>
<dbReference type="Gene3D" id="3.90.180.10">
    <property type="entry name" value="Medium-chain alcohol dehydrogenases, catalytic domain"/>
    <property type="match status" value="1"/>
</dbReference>
<dbReference type="SMART" id="SM00829">
    <property type="entry name" value="PKS_ER"/>
    <property type="match status" value="1"/>
</dbReference>
<dbReference type="GO" id="GO:0016651">
    <property type="term" value="F:oxidoreductase activity, acting on NAD(P)H"/>
    <property type="evidence" value="ECO:0007669"/>
    <property type="project" value="TreeGrafter"/>
</dbReference>
<dbReference type="InterPro" id="IPR013154">
    <property type="entry name" value="ADH-like_N"/>
</dbReference>
<keyword evidence="5" id="KW-1185">Reference proteome</keyword>
<dbReference type="Pfam" id="PF08240">
    <property type="entry name" value="ADH_N"/>
    <property type="match status" value="1"/>
</dbReference>
<evidence type="ECO:0000313" key="5">
    <source>
        <dbReference type="Proteomes" id="UP001139207"/>
    </source>
</evidence>
<protein>
    <submittedName>
        <fullName evidence="4">Zinc-dependent alcohol dehydrogenase family protein</fullName>
    </submittedName>
</protein>
<reference evidence="4" key="1">
    <citation type="submission" date="2022-04" db="EMBL/GenBank/DDBJ databases">
        <title>Corynebacterium kalidii LD5P10.</title>
        <authorList>
            <person name="Sun J.Q."/>
        </authorList>
    </citation>
    <scope>NUCLEOTIDE SEQUENCE</scope>
    <source>
        <strain evidence="4">LD5P10</strain>
    </source>
</reference>
<name>A0A9X1WF57_9CORY</name>
<dbReference type="GO" id="GO:0070402">
    <property type="term" value="F:NADPH binding"/>
    <property type="evidence" value="ECO:0007669"/>
    <property type="project" value="TreeGrafter"/>
</dbReference>
<dbReference type="SUPFAM" id="SSF50129">
    <property type="entry name" value="GroES-like"/>
    <property type="match status" value="1"/>
</dbReference>
<dbReference type="Proteomes" id="UP001139207">
    <property type="component" value="Unassembled WGS sequence"/>
</dbReference>
<evidence type="ECO:0000313" key="4">
    <source>
        <dbReference type="EMBL" id="MCJ7857313.1"/>
    </source>
</evidence>
<keyword evidence="2" id="KW-0560">Oxidoreductase</keyword>
<dbReference type="AlphaFoldDB" id="A0A9X1WF57"/>
<gene>
    <name evidence="4" type="ORF">MUN33_01070</name>
</gene>
<feature type="domain" description="Enoyl reductase (ER)" evidence="3">
    <location>
        <begin position="10"/>
        <end position="324"/>
    </location>
</feature>
<evidence type="ECO:0000256" key="1">
    <source>
        <dbReference type="ARBA" id="ARBA00022857"/>
    </source>
</evidence>
<dbReference type="InterPro" id="IPR020843">
    <property type="entry name" value="ER"/>
</dbReference>
<organism evidence="4 5">
    <name type="scientific">Corynebacterium kalidii</name>
    <dbReference type="NCBI Taxonomy" id="2931982"/>
    <lineage>
        <taxon>Bacteria</taxon>
        <taxon>Bacillati</taxon>
        <taxon>Actinomycetota</taxon>
        <taxon>Actinomycetes</taxon>
        <taxon>Mycobacteriales</taxon>
        <taxon>Corynebacteriaceae</taxon>
        <taxon>Corynebacterium</taxon>
    </lineage>
</organism>
<proteinExistence type="predicted"/>
<dbReference type="EMBL" id="JALIEA010000006">
    <property type="protein sequence ID" value="MCJ7857313.1"/>
    <property type="molecule type" value="Genomic_DNA"/>
</dbReference>
<accession>A0A9X1WF57</accession>
<sequence>MRAAVADRPGPLAEVVTVRTVPDPGPPGPTELTIRMTATTANPSDAVTVSGAYPSRTSFPLVPGFEGVGVVEDAGPDVPAGVRDLVGRRVLPLGSPGCWQQRRTVEYSWCVPVPADLDDRTACFSYINPLTASLMLSRYCRDARSVLVTAATSAIAGHLAELLTELHGLRPVGLVRGTPGHTVADPDRWSRVISTADPDWPARLRAAVPDGPDVILDCIGGPLGNDLVDALAPGGTLVLYGLLSGEPLPHQCFDRCRGTRVEMFRLRDTVHTLPRRDLPELFTPVFGLQRRGLLHTPVAARTGLDGLPGLLGSGVGAGAGKILVDPWA</sequence>
<dbReference type="PANTHER" id="PTHR48106:SF18">
    <property type="entry name" value="QUINONE OXIDOREDUCTASE PIG3"/>
    <property type="match status" value="1"/>
</dbReference>
<dbReference type="RefSeq" id="WP_244803058.1">
    <property type="nucleotide sequence ID" value="NZ_JALIEA010000006.1"/>
</dbReference>
<dbReference type="Pfam" id="PF00107">
    <property type="entry name" value="ADH_zinc_N"/>
    <property type="match status" value="1"/>
</dbReference>
<dbReference type="InterPro" id="IPR013149">
    <property type="entry name" value="ADH-like_C"/>
</dbReference>
<dbReference type="InterPro" id="IPR036291">
    <property type="entry name" value="NAD(P)-bd_dom_sf"/>
</dbReference>
<dbReference type="InterPro" id="IPR011032">
    <property type="entry name" value="GroES-like_sf"/>
</dbReference>
<evidence type="ECO:0000259" key="3">
    <source>
        <dbReference type="SMART" id="SM00829"/>
    </source>
</evidence>
<dbReference type="CDD" id="cd05282">
    <property type="entry name" value="ETR_like"/>
    <property type="match status" value="1"/>
</dbReference>
<evidence type="ECO:0000256" key="2">
    <source>
        <dbReference type="ARBA" id="ARBA00023002"/>
    </source>
</evidence>
<comment type="caution">
    <text evidence="4">The sequence shown here is derived from an EMBL/GenBank/DDBJ whole genome shotgun (WGS) entry which is preliminary data.</text>
</comment>